<dbReference type="EMBL" id="AAHRBQ010000040">
    <property type="protein sequence ID" value="EBZ4305133.1"/>
    <property type="molecule type" value="Genomic_DNA"/>
</dbReference>
<reference evidence="1" key="1">
    <citation type="submission" date="2018-10" db="EMBL/GenBank/DDBJ databases">
        <authorList>
            <person name="Ashton P.M."/>
            <person name="Dallman T."/>
            <person name="Nair S."/>
            <person name="De Pinna E."/>
            <person name="Peters T."/>
            <person name="Grant K."/>
        </authorList>
    </citation>
    <scope>NUCLEOTIDE SEQUENCE</scope>
    <source>
        <strain evidence="1">620472</strain>
    </source>
</reference>
<dbReference type="AlphaFoldDB" id="A0A5X2Z596"/>
<protein>
    <submittedName>
        <fullName evidence="1">Uncharacterized protein</fullName>
    </submittedName>
</protein>
<sequence>MFYLFIAWCKITYFSICCKGVKLEYFTLLAKELSKLDSVSNIQEELLKKGGKTTKAYKIDFDYAKFPLTGLEVTDGAGLRFVNLRLTISYPRDKYSVDFVLRVLNDFNSTSVCLKAFYVDDGDNNKDFDIAYNIEDVFLASEHDLGPALEKKIEMLVRGPLSVHKEMDKE</sequence>
<proteinExistence type="predicted"/>
<name>A0A5X2Z596_SALET</name>
<gene>
    <name evidence="1" type="ORF">EBC87_23550</name>
</gene>
<comment type="caution">
    <text evidence="1">The sequence shown here is derived from an EMBL/GenBank/DDBJ whole genome shotgun (WGS) entry which is preliminary data.</text>
</comment>
<accession>A0A5X2Z596</accession>
<evidence type="ECO:0000313" key="1">
    <source>
        <dbReference type="EMBL" id="EBZ4305133.1"/>
    </source>
</evidence>
<organism evidence="1">
    <name type="scientific">Salmonella enterica subsp. enterica serovar Stanley</name>
    <dbReference type="NCBI Taxonomy" id="192953"/>
    <lineage>
        <taxon>Bacteria</taxon>
        <taxon>Pseudomonadati</taxon>
        <taxon>Pseudomonadota</taxon>
        <taxon>Gammaproteobacteria</taxon>
        <taxon>Enterobacterales</taxon>
        <taxon>Enterobacteriaceae</taxon>
        <taxon>Salmonella</taxon>
    </lineage>
</organism>